<keyword evidence="1" id="KW-0812">Transmembrane</keyword>
<dbReference type="EMBL" id="CALTRL010000367">
    <property type="protein sequence ID" value="CAH7667716.1"/>
    <property type="molecule type" value="Genomic_DNA"/>
</dbReference>
<keyword evidence="1" id="KW-0472">Membrane</keyword>
<sequence length="100" mass="11433">MKLIYGFNVLITLEFFLITSFKVQTVIKLGSCEAQMIHQKGTCYQVPVFFSGVCYVCFMPICGFIQFIAAFVDQYVVVSNLLLFQMTHMWFCAPCINISC</sequence>
<proteinExistence type="predicted"/>
<organism evidence="2 3">
    <name type="scientific">Phakopsora pachyrhizi</name>
    <name type="common">Asian soybean rust disease fungus</name>
    <dbReference type="NCBI Taxonomy" id="170000"/>
    <lineage>
        <taxon>Eukaryota</taxon>
        <taxon>Fungi</taxon>
        <taxon>Dikarya</taxon>
        <taxon>Basidiomycota</taxon>
        <taxon>Pucciniomycotina</taxon>
        <taxon>Pucciniomycetes</taxon>
        <taxon>Pucciniales</taxon>
        <taxon>Phakopsoraceae</taxon>
        <taxon>Phakopsora</taxon>
    </lineage>
</organism>
<reference evidence="2" key="1">
    <citation type="submission" date="2022-06" db="EMBL/GenBank/DDBJ databases">
        <authorList>
            <consortium name="SYNGENTA / RWTH Aachen University"/>
        </authorList>
    </citation>
    <scope>NUCLEOTIDE SEQUENCE</scope>
</reference>
<comment type="caution">
    <text evidence="2">The sequence shown here is derived from an EMBL/GenBank/DDBJ whole genome shotgun (WGS) entry which is preliminary data.</text>
</comment>
<accession>A0AAV0AH77</accession>
<evidence type="ECO:0000256" key="1">
    <source>
        <dbReference type="SAM" id="Phobius"/>
    </source>
</evidence>
<protein>
    <submittedName>
        <fullName evidence="2">Uncharacterized protein</fullName>
    </submittedName>
</protein>
<keyword evidence="3" id="KW-1185">Reference proteome</keyword>
<dbReference type="AlphaFoldDB" id="A0AAV0AH77"/>
<gene>
    <name evidence="2" type="ORF">PPACK8108_LOCUS2142</name>
</gene>
<feature type="transmembrane region" description="Helical" evidence="1">
    <location>
        <begin position="48"/>
        <end position="69"/>
    </location>
</feature>
<feature type="transmembrane region" description="Helical" evidence="1">
    <location>
        <begin position="6"/>
        <end position="27"/>
    </location>
</feature>
<dbReference type="Proteomes" id="UP001153365">
    <property type="component" value="Unassembled WGS sequence"/>
</dbReference>
<evidence type="ECO:0000313" key="3">
    <source>
        <dbReference type="Proteomes" id="UP001153365"/>
    </source>
</evidence>
<keyword evidence="1" id="KW-1133">Transmembrane helix</keyword>
<name>A0AAV0AH77_PHAPC</name>
<evidence type="ECO:0000313" key="2">
    <source>
        <dbReference type="EMBL" id="CAH7667716.1"/>
    </source>
</evidence>